<proteinExistence type="predicted"/>
<dbReference type="PROSITE" id="PS51379">
    <property type="entry name" value="4FE4S_FER_2"/>
    <property type="match status" value="1"/>
</dbReference>
<dbReference type="Proteomes" id="UP000825933">
    <property type="component" value="Unassembled WGS sequence"/>
</dbReference>
<dbReference type="PANTHER" id="PTHR42827">
    <property type="entry name" value="IRON-SULFUR CLUSTER-BINDING PROTEIN-RELATED"/>
    <property type="match status" value="1"/>
</dbReference>
<organism evidence="2 3">
    <name type="scientific">Methanobacterium spitsbergense</name>
    <dbReference type="NCBI Taxonomy" id="2874285"/>
    <lineage>
        <taxon>Archaea</taxon>
        <taxon>Methanobacteriati</taxon>
        <taxon>Methanobacteriota</taxon>
        <taxon>Methanomada group</taxon>
        <taxon>Methanobacteria</taxon>
        <taxon>Methanobacteriales</taxon>
        <taxon>Methanobacteriaceae</taxon>
        <taxon>Methanobacterium</taxon>
    </lineage>
</organism>
<dbReference type="Pfam" id="PF13484">
    <property type="entry name" value="Fer4_16"/>
    <property type="match status" value="1"/>
</dbReference>
<dbReference type="Gene3D" id="3.30.70.20">
    <property type="match status" value="1"/>
</dbReference>
<dbReference type="GO" id="GO:0016491">
    <property type="term" value="F:oxidoreductase activity"/>
    <property type="evidence" value="ECO:0007669"/>
    <property type="project" value="UniProtKB-ARBA"/>
</dbReference>
<name>A0A8T5UZC0_9EURY</name>
<feature type="domain" description="4Fe-4S ferredoxin-type" evidence="1">
    <location>
        <begin position="161"/>
        <end position="190"/>
    </location>
</feature>
<dbReference type="AlphaFoldDB" id="A0A8T5UZC0"/>
<dbReference type="InterPro" id="IPR017896">
    <property type="entry name" value="4Fe4S_Fe-S-bd"/>
</dbReference>
<dbReference type="SUPFAM" id="SSF46548">
    <property type="entry name" value="alpha-helical ferredoxin"/>
    <property type="match status" value="1"/>
</dbReference>
<sequence>MFEEKLDEFARELGADFYGVADLTTAADFIKKQGGNSVTGYSTAISVGIKLLDTIVNELPNRFEKSVAVNYKHHTYDIINMRLDLITSRLSSTIQNKGYNALPIPASERYDNERICAVFSHKLAANMAGLGWIGKSCLLITPEAGPRVRWSTILTNAPINPTGKPVENRCGECTECIETCPVSAFTGEIFNAEDDRDVRYNARKCEKYFEIMEDAGKIPVCGLCIYNCPYGRDSIKF</sequence>
<accession>A0A8T5UZC0</accession>
<dbReference type="EMBL" id="JAIOUQ010000003">
    <property type="protein sequence ID" value="MBZ2164931.1"/>
    <property type="molecule type" value="Genomic_DNA"/>
</dbReference>
<evidence type="ECO:0000313" key="3">
    <source>
        <dbReference type="Proteomes" id="UP000825933"/>
    </source>
</evidence>
<gene>
    <name evidence="2" type="ORF">K8N75_02555</name>
</gene>
<dbReference type="InterPro" id="IPR017900">
    <property type="entry name" value="4Fe4S_Fe_S_CS"/>
</dbReference>
<evidence type="ECO:0000259" key="1">
    <source>
        <dbReference type="PROSITE" id="PS51379"/>
    </source>
</evidence>
<dbReference type="RefSeq" id="WP_223790577.1">
    <property type="nucleotide sequence ID" value="NZ_JAIOUQ010000003.1"/>
</dbReference>
<reference evidence="3" key="1">
    <citation type="journal article" date="2022" name="Microbiol. Resour. Announc.">
        <title>Draft Genome Sequence of a Methanogenic Archaeon from West Spitsbergen Permafrost.</title>
        <authorList>
            <person name="Trubitsyn V."/>
            <person name="Rivkina E."/>
            <person name="Shcherbakova V."/>
        </authorList>
    </citation>
    <scope>NUCLEOTIDE SEQUENCE [LARGE SCALE GENOMIC DNA]</scope>
    <source>
        <strain evidence="3">VT</strain>
    </source>
</reference>
<protein>
    <submittedName>
        <fullName evidence="2">4Fe-4S dicluster domain-containing protein</fullName>
    </submittedName>
</protein>
<dbReference type="PANTHER" id="PTHR42827:SF1">
    <property type="entry name" value="IRON-SULFUR CLUSTER-BINDING PROTEIN"/>
    <property type="match status" value="1"/>
</dbReference>
<comment type="caution">
    <text evidence="2">The sequence shown here is derived from an EMBL/GenBank/DDBJ whole genome shotgun (WGS) entry which is preliminary data.</text>
</comment>
<evidence type="ECO:0000313" key="2">
    <source>
        <dbReference type="EMBL" id="MBZ2164931.1"/>
    </source>
</evidence>
<keyword evidence="3" id="KW-1185">Reference proteome</keyword>
<dbReference type="PROSITE" id="PS00198">
    <property type="entry name" value="4FE4S_FER_1"/>
    <property type="match status" value="1"/>
</dbReference>